<evidence type="ECO:0000259" key="9">
    <source>
        <dbReference type="PROSITE" id="PS50071"/>
    </source>
</evidence>
<evidence type="ECO:0000256" key="8">
    <source>
        <dbReference type="SAM" id="MobiDB-lite"/>
    </source>
</evidence>
<feature type="compositionally biased region" description="Polar residues" evidence="8">
    <location>
        <begin position="439"/>
        <end position="459"/>
    </location>
</feature>
<feature type="compositionally biased region" description="Polar residues" evidence="8">
    <location>
        <begin position="583"/>
        <end position="598"/>
    </location>
</feature>
<feature type="compositionally biased region" description="Pro residues" evidence="8">
    <location>
        <begin position="216"/>
        <end position="225"/>
    </location>
</feature>
<feature type="compositionally biased region" description="Low complexity" evidence="8">
    <location>
        <begin position="523"/>
        <end position="582"/>
    </location>
</feature>
<dbReference type="PANTHER" id="PTHR24339">
    <property type="entry name" value="HOMEOBOX PROTEIN EMX-RELATED"/>
    <property type="match status" value="1"/>
</dbReference>
<dbReference type="InterPro" id="IPR009057">
    <property type="entry name" value="Homeodomain-like_sf"/>
</dbReference>
<organism evidence="10 11">
    <name type="scientific">Musca domestica</name>
    <name type="common">House fly</name>
    <dbReference type="NCBI Taxonomy" id="7370"/>
    <lineage>
        <taxon>Eukaryota</taxon>
        <taxon>Metazoa</taxon>
        <taxon>Ecdysozoa</taxon>
        <taxon>Arthropoda</taxon>
        <taxon>Hexapoda</taxon>
        <taxon>Insecta</taxon>
        <taxon>Pterygota</taxon>
        <taxon>Neoptera</taxon>
        <taxon>Endopterygota</taxon>
        <taxon>Diptera</taxon>
        <taxon>Brachycera</taxon>
        <taxon>Muscomorpha</taxon>
        <taxon>Muscoidea</taxon>
        <taxon>Muscidae</taxon>
        <taxon>Musca</taxon>
    </lineage>
</organism>
<evidence type="ECO:0000256" key="2">
    <source>
        <dbReference type="ARBA" id="ARBA00023125"/>
    </source>
</evidence>
<dbReference type="InterPro" id="IPR001356">
    <property type="entry name" value="HD"/>
</dbReference>
<dbReference type="SUPFAM" id="SSF46689">
    <property type="entry name" value="Homeodomain-like"/>
    <property type="match status" value="1"/>
</dbReference>
<dbReference type="RefSeq" id="XP_005179340.4">
    <property type="nucleotide sequence ID" value="XM_005179283.4"/>
</dbReference>
<dbReference type="GO" id="GO:0000981">
    <property type="term" value="F:DNA-binding transcription factor activity, RNA polymerase II-specific"/>
    <property type="evidence" value="ECO:0007669"/>
    <property type="project" value="InterPro"/>
</dbReference>
<feature type="DNA-binding region" description="Homeobox" evidence="5">
    <location>
        <begin position="370"/>
        <end position="429"/>
    </location>
</feature>
<evidence type="ECO:0000256" key="5">
    <source>
        <dbReference type="PROSITE-ProRule" id="PRU00108"/>
    </source>
</evidence>
<feature type="compositionally biased region" description="Acidic residues" evidence="8">
    <location>
        <begin position="460"/>
        <end position="486"/>
    </location>
</feature>
<feature type="region of interest" description="Disordered" evidence="8">
    <location>
        <begin position="268"/>
        <end position="326"/>
    </location>
</feature>
<dbReference type="AlphaFoldDB" id="A0A9J7I057"/>
<dbReference type="GO" id="GO:0030182">
    <property type="term" value="P:neuron differentiation"/>
    <property type="evidence" value="ECO:0007669"/>
    <property type="project" value="TreeGrafter"/>
</dbReference>
<feature type="compositionally biased region" description="Low complexity" evidence="8">
    <location>
        <begin position="271"/>
        <end position="285"/>
    </location>
</feature>
<dbReference type="InterPro" id="IPR017970">
    <property type="entry name" value="Homeobox_CS"/>
</dbReference>
<dbReference type="Proteomes" id="UP001652621">
    <property type="component" value="Unplaced"/>
</dbReference>
<name>A0A9J7I057_MUSDO</name>
<dbReference type="KEGG" id="mde:101887946"/>
<evidence type="ECO:0000256" key="3">
    <source>
        <dbReference type="ARBA" id="ARBA00023155"/>
    </source>
</evidence>
<dbReference type="Gene3D" id="1.10.10.60">
    <property type="entry name" value="Homeodomain-like"/>
    <property type="match status" value="1"/>
</dbReference>
<accession>A0A9J7I057</accession>
<dbReference type="Pfam" id="PF00046">
    <property type="entry name" value="Homeodomain"/>
    <property type="match status" value="1"/>
</dbReference>
<dbReference type="GO" id="GO:0000978">
    <property type="term" value="F:RNA polymerase II cis-regulatory region sequence-specific DNA binding"/>
    <property type="evidence" value="ECO:0007669"/>
    <property type="project" value="TreeGrafter"/>
</dbReference>
<proteinExistence type="predicted"/>
<dbReference type="InterPro" id="IPR050877">
    <property type="entry name" value="EMX-VAX-Noto_Homeobox_TFs"/>
</dbReference>
<dbReference type="GO" id="GO:0007420">
    <property type="term" value="P:brain development"/>
    <property type="evidence" value="ECO:0007669"/>
    <property type="project" value="TreeGrafter"/>
</dbReference>
<feature type="compositionally biased region" description="Basic and acidic residues" evidence="8">
    <location>
        <begin position="97"/>
        <end position="109"/>
    </location>
</feature>
<feature type="domain" description="Homeobox" evidence="9">
    <location>
        <begin position="368"/>
        <end position="428"/>
    </location>
</feature>
<evidence type="ECO:0000256" key="1">
    <source>
        <dbReference type="ARBA" id="ARBA00004123"/>
    </source>
</evidence>
<keyword evidence="2 5" id="KW-0238">DNA-binding</keyword>
<dbReference type="SMART" id="SM00389">
    <property type="entry name" value="HOX"/>
    <property type="match status" value="1"/>
</dbReference>
<dbReference type="GO" id="GO:0005634">
    <property type="term" value="C:nucleus"/>
    <property type="evidence" value="ECO:0007669"/>
    <property type="project" value="UniProtKB-SubCell"/>
</dbReference>
<evidence type="ECO:0000313" key="11">
    <source>
        <dbReference type="RefSeq" id="XP_005179340.4"/>
    </source>
</evidence>
<feature type="compositionally biased region" description="Basic and acidic residues" evidence="8">
    <location>
        <begin position="428"/>
        <end position="438"/>
    </location>
</feature>
<evidence type="ECO:0000256" key="7">
    <source>
        <dbReference type="SAM" id="Coils"/>
    </source>
</evidence>
<sequence length="598" mass="66792">MVTCSRRQTLTMLPLVPINPFNVASKPSPAASVATTTIVSNQKTVASTATMQSKPKLAFSIDALVGGERKNDTTPPSPVQRLRIIGPPRLNNNSPPNHHESQEPLELRSSRLKPSSSTSPPPPPLHLNRTTSVINRPIAQDSDPPESGNSPIRECSSRDQTQSPIPATDHPHSSRSTTPLHSPREATSPTEQRLFKTLPTLPPGLVRPFPLPAPGSLPLIRPPDGQPSNLPPLLGHTSSNPLMPPSPTAPAPTSNPHLLAAQFQMAAVLAHHQQQQQQQQHHQAGPHGGPPGGPPPPGPPAPPPPTHHLPPHLMHGHHLGLFPPGPHHPPFGNPHLIRDTYPLYPWLLSRHGRIFSHRFPGFLLQPFRKPKRVRTAFSPTQLLKLEHAFEENHYVVGAERKQLAQNLSLTETQVKVWFQNRRTKHKRMQQEGDSDTKSQKGSQSGDNDGSKNDGSQTSFEDQDDLDMAEGDDIDEDEDEVIDMDDYDDAEHELMDAEERKRMMNEHFQEMQQRHFAAAHHGHQMFQQHQQQQQQSQQHQQFLHQHFLQQHQQQQQQLYAQSEHQRQQALQQQQPHNPQGSSPAPQTQPVPQQHSPPKH</sequence>
<keyword evidence="3 5" id="KW-0371">Homeobox</keyword>
<keyword evidence="4 5" id="KW-0539">Nucleus</keyword>
<dbReference type="PROSITE" id="PS00027">
    <property type="entry name" value="HOMEOBOX_1"/>
    <property type="match status" value="1"/>
</dbReference>
<feature type="region of interest" description="Disordered" evidence="8">
    <location>
        <begin position="216"/>
        <end position="255"/>
    </location>
</feature>
<feature type="compositionally biased region" description="Pro residues" evidence="8">
    <location>
        <begin position="288"/>
        <end position="308"/>
    </location>
</feature>
<dbReference type="OrthoDB" id="6159439at2759"/>
<feature type="coiled-coil region" evidence="7">
    <location>
        <begin position="486"/>
        <end position="513"/>
    </location>
</feature>
<feature type="region of interest" description="Disordered" evidence="8">
    <location>
        <begin position="420"/>
        <end position="486"/>
    </location>
</feature>
<feature type="region of interest" description="Disordered" evidence="8">
    <location>
        <begin position="516"/>
        <end position="598"/>
    </location>
</feature>
<keyword evidence="10" id="KW-1185">Reference proteome</keyword>
<gene>
    <name evidence="11" type="primary">LOC101887946</name>
</gene>
<dbReference type="VEuPathDB" id="VectorBase:MDOMA2_007534"/>
<dbReference type="GeneID" id="101887946"/>
<dbReference type="CDD" id="cd00086">
    <property type="entry name" value="homeodomain"/>
    <property type="match status" value="1"/>
</dbReference>
<dbReference type="PANTHER" id="PTHR24339:SF28">
    <property type="entry name" value="E5-RELATED"/>
    <property type="match status" value="1"/>
</dbReference>
<feature type="compositionally biased region" description="Polar residues" evidence="8">
    <location>
        <begin position="174"/>
        <end position="191"/>
    </location>
</feature>
<dbReference type="PROSITE" id="PS50071">
    <property type="entry name" value="HOMEOBOX_2"/>
    <property type="match status" value="1"/>
</dbReference>
<reference evidence="11" key="1">
    <citation type="submission" date="2025-08" db="UniProtKB">
        <authorList>
            <consortium name="RefSeq"/>
        </authorList>
    </citation>
    <scope>IDENTIFICATION</scope>
    <source>
        <strain evidence="11">Aabys</strain>
        <tissue evidence="11">Whole body</tissue>
    </source>
</reference>
<evidence type="ECO:0000313" key="10">
    <source>
        <dbReference type="Proteomes" id="UP001652621"/>
    </source>
</evidence>
<feature type="region of interest" description="Disordered" evidence="8">
    <location>
        <begin position="67"/>
        <end position="191"/>
    </location>
</feature>
<keyword evidence="7" id="KW-0175">Coiled coil</keyword>
<comment type="subcellular location">
    <subcellularLocation>
        <location evidence="1 5 6">Nucleus</location>
    </subcellularLocation>
</comment>
<evidence type="ECO:0000256" key="6">
    <source>
        <dbReference type="RuleBase" id="RU000682"/>
    </source>
</evidence>
<protein>
    <submittedName>
        <fullName evidence="11">Homeotic protein empty spiracles</fullName>
    </submittedName>
</protein>
<evidence type="ECO:0000256" key="4">
    <source>
        <dbReference type="ARBA" id="ARBA00023242"/>
    </source>
</evidence>